<dbReference type="InterPro" id="IPR037523">
    <property type="entry name" value="VOC_core"/>
</dbReference>
<dbReference type="PROSITE" id="PS51819">
    <property type="entry name" value="VOC"/>
    <property type="match status" value="1"/>
</dbReference>
<keyword evidence="2" id="KW-0456">Lyase</keyword>
<evidence type="ECO:0000313" key="3">
    <source>
        <dbReference type="Proteomes" id="UP000477782"/>
    </source>
</evidence>
<dbReference type="AlphaFoldDB" id="A0A6M0QWU8"/>
<feature type="domain" description="VOC" evidence="1">
    <location>
        <begin position="6"/>
        <end position="130"/>
    </location>
</feature>
<dbReference type="GO" id="GO:0016829">
    <property type="term" value="F:lyase activity"/>
    <property type="evidence" value="ECO:0007669"/>
    <property type="project" value="UniProtKB-KW"/>
</dbReference>
<comment type="caution">
    <text evidence="2">The sequence shown here is derived from an EMBL/GenBank/DDBJ whole genome shotgun (WGS) entry which is preliminary data.</text>
</comment>
<gene>
    <name evidence="2" type="ORF">G4Z14_16695</name>
</gene>
<sequence>MKATQGILETVIYARDVDAAEAFYRDVFGLDLVSKVPERWAFFRCGRQMLLVFNPEKSREAGPGTVIPRHGTEGAGHFCFRVRDRTEVAAWGNHFAALGLAVERYHTWPNGAQSVYVRDPAGNSVEVGEAALWDFPPE</sequence>
<name>A0A6M0QWU8_9RHOB</name>
<protein>
    <submittedName>
        <fullName evidence="2">Lactoylglutathione lyase</fullName>
    </submittedName>
</protein>
<evidence type="ECO:0000259" key="1">
    <source>
        <dbReference type="PROSITE" id="PS51819"/>
    </source>
</evidence>
<dbReference type="InterPro" id="IPR050383">
    <property type="entry name" value="GlyoxalaseI/FosfomycinResist"/>
</dbReference>
<dbReference type="InterPro" id="IPR029068">
    <property type="entry name" value="Glyas_Bleomycin-R_OHBP_Dase"/>
</dbReference>
<reference evidence="2 3" key="1">
    <citation type="submission" date="2020-02" db="EMBL/GenBank/DDBJ databases">
        <authorList>
            <person name="Chen W.-M."/>
        </authorList>
    </citation>
    <scope>NUCLEOTIDE SEQUENCE [LARGE SCALE GENOMIC DNA]</scope>
    <source>
        <strain evidence="2 3">KMS-5</strain>
    </source>
</reference>
<dbReference type="InterPro" id="IPR004360">
    <property type="entry name" value="Glyas_Fos-R_dOase_dom"/>
</dbReference>
<accession>A0A6M0QWU8</accession>
<dbReference type="PANTHER" id="PTHR21366:SF22">
    <property type="entry name" value="VOC DOMAIN-CONTAINING PROTEIN"/>
    <property type="match status" value="1"/>
</dbReference>
<organism evidence="2 3">
    <name type="scientific">Tabrizicola oligotrophica</name>
    <dbReference type="NCBI Taxonomy" id="2710650"/>
    <lineage>
        <taxon>Bacteria</taxon>
        <taxon>Pseudomonadati</taxon>
        <taxon>Pseudomonadota</taxon>
        <taxon>Alphaproteobacteria</taxon>
        <taxon>Rhodobacterales</taxon>
        <taxon>Paracoccaceae</taxon>
        <taxon>Tabrizicola</taxon>
    </lineage>
</organism>
<dbReference type="Pfam" id="PF00903">
    <property type="entry name" value="Glyoxalase"/>
    <property type="match status" value="1"/>
</dbReference>
<dbReference type="PANTHER" id="PTHR21366">
    <property type="entry name" value="GLYOXALASE FAMILY PROTEIN"/>
    <property type="match status" value="1"/>
</dbReference>
<evidence type="ECO:0000313" key="2">
    <source>
        <dbReference type="EMBL" id="NEY91930.1"/>
    </source>
</evidence>
<dbReference type="RefSeq" id="WP_164627794.1">
    <property type="nucleotide sequence ID" value="NZ_JAAIVJ010000016.1"/>
</dbReference>
<keyword evidence="3" id="KW-1185">Reference proteome</keyword>
<proteinExistence type="predicted"/>
<dbReference type="Proteomes" id="UP000477782">
    <property type="component" value="Unassembled WGS sequence"/>
</dbReference>
<dbReference type="Gene3D" id="3.10.180.10">
    <property type="entry name" value="2,3-Dihydroxybiphenyl 1,2-Dioxygenase, domain 1"/>
    <property type="match status" value="1"/>
</dbReference>
<dbReference type="EMBL" id="JAAIVJ010000016">
    <property type="protein sequence ID" value="NEY91930.1"/>
    <property type="molecule type" value="Genomic_DNA"/>
</dbReference>
<dbReference type="SUPFAM" id="SSF54593">
    <property type="entry name" value="Glyoxalase/Bleomycin resistance protein/Dihydroxybiphenyl dioxygenase"/>
    <property type="match status" value="1"/>
</dbReference>